<reference evidence="1" key="1">
    <citation type="submission" date="2018-02" db="EMBL/GenBank/DDBJ databases">
        <title>Rhizophora mucronata_Transcriptome.</title>
        <authorList>
            <person name="Meera S.P."/>
            <person name="Sreeshan A."/>
            <person name="Augustine A."/>
        </authorList>
    </citation>
    <scope>NUCLEOTIDE SEQUENCE</scope>
    <source>
        <tissue evidence="1">Leaf</tissue>
    </source>
</reference>
<dbReference type="AlphaFoldDB" id="A0A2P2QSH8"/>
<evidence type="ECO:0000313" key="1">
    <source>
        <dbReference type="EMBL" id="MBX69972.1"/>
    </source>
</evidence>
<organism evidence="1">
    <name type="scientific">Rhizophora mucronata</name>
    <name type="common">Asiatic mangrove</name>
    <dbReference type="NCBI Taxonomy" id="61149"/>
    <lineage>
        <taxon>Eukaryota</taxon>
        <taxon>Viridiplantae</taxon>
        <taxon>Streptophyta</taxon>
        <taxon>Embryophyta</taxon>
        <taxon>Tracheophyta</taxon>
        <taxon>Spermatophyta</taxon>
        <taxon>Magnoliopsida</taxon>
        <taxon>eudicotyledons</taxon>
        <taxon>Gunneridae</taxon>
        <taxon>Pentapetalae</taxon>
        <taxon>rosids</taxon>
        <taxon>fabids</taxon>
        <taxon>Malpighiales</taxon>
        <taxon>Rhizophoraceae</taxon>
        <taxon>Rhizophora</taxon>
    </lineage>
</organism>
<proteinExistence type="predicted"/>
<protein>
    <submittedName>
        <fullName evidence="1">Uncharacterized protein</fullName>
    </submittedName>
</protein>
<accession>A0A2P2QSH8</accession>
<dbReference type="EMBL" id="GGEC01089488">
    <property type="protein sequence ID" value="MBX69972.1"/>
    <property type="molecule type" value="Transcribed_RNA"/>
</dbReference>
<sequence length="42" mass="5078">MVTYQNVAHFWREIIKINFCNLRSLRCHFKIFFVGIKGNPVH</sequence>
<name>A0A2P2QSH8_RHIMU</name>